<reference evidence="2" key="1">
    <citation type="journal article" date="2020" name="Stud. Mycol.">
        <title>101 Dothideomycetes genomes: a test case for predicting lifestyles and emergence of pathogens.</title>
        <authorList>
            <person name="Haridas S."/>
            <person name="Albert R."/>
            <person name="Binder M."/>
            <person name="Bloem J."/>
            <person name="Labutti K."/>
            <person name="Salamov A."/>
            <person name="Andreopoulos B."/>
            <person name="Baker S."/>
            <person name="Barry K."/>
            <person name="Bills G."/>
            <person name="Bluhm B."/>
            <person name="Cannon C."/>
            <person name="Castanera R."/>
            <person name="Culley D."/>
            <person name="Daum C."/>
            <person name="Ezra D."/>
            <person name="Gonzalez J."/>
            <person name="Henrissat B."/>
            <person name="Kuo A."/>
            <person name="Liang C."/>
            <person name="Lipzen A."/>
            <person name="Lutzoni F."/>
            <person name="Magnuson J."/>
            <person name="Mondo S."/>
            <person name="Nolan M."/>
            <person name="Ohm R."/>
            <person name="Pangilinan J."/>
            <person name="Park H.-J."/>
            <person name="Ramirez L."/>
            <person name="Alfaro M."/>
            <person name="Sun H."/>
            <person name="Tritt A."/>
            <person name="Yoshinaga Y."/>
            <person name="Zwiers L.-H."/>
            <person name="Turgeon B."/>
            <person name="Goodwin S."/>
            <person name="Spatafora J."/>
            <person name="Crous P."/>
            <person name="Grigoriev I."/>
        </authorList>
    </citation>
    <scope>NUCLEOTIDE SEQUENCE</scope>
    <source>
        <strain evidence="2">CBS 122368</strain>
    </source>
</reference>
<keyword evidence="1" id="KW-0732">Signal</keyword>
<accession>A0A6A6I152</accession>
<dbReference type="EMBL" id="ML987203">
    <property type="protein sequence ID" value="KAF2244175.1"/>
    <property type="molecule type" value="Genomic_DNA"/>
</dbReference>
<proteinExistence type="predicted"/>
<evidence type="ECO:0000313" key="3">
    <source>
        <dbReference type="Proteomes" id="UP000800094"/>
    </source>
</evidence>
<dbReference type="AlphaFoldDB" id="A0A6A6I152"/>
<organism evidence="2 3">
    <name type="scientific">Trematosphaeria pertusa</name>
    <dbReference type="NCBI Taxonomy" id="390896"/>
    <lineage>
        <taxon>Eukaryota</taxon>
        <taxon>Fungi</taxon>
        <taxon>Dikarya</taxon>
        <taxon>Ascomycota</taxon>
        <taxon>Pezizomycotina</taxon>
        <taxon>Dothideomycetes</taxon>
        <taxon>Pleosporomycetidae</taxon>
        <taxon>Pleosporales</taxon>
        <taxon>Massarineae</taxon>
        <taxon>Trematosphaeriaceae</taxon>
        <taxon>Trematosphaeria</taxon>
    </lineage>
</organism>
<feature type="signal peptide" evidence="1">
    <location>
        <begin position="1"/>
        <end position="19"/>
    </location>
</feature>
<gene>
    <name evidence="2" type="ORF">BU26DRAFT_569176</name>
</gene>
<evidence type="ECO:0000256" key="1">
    <source>
        <dbReference type="SAM" id="SignalP"/>
    </source>
</evidence>
<keyword evidence="3" id="KW-1185">Reference proteome</keyword>
<sequence length="110" mass="12099">MYPSPLAALFALLSTRALASPLAPSTQPICLEICYLQKPDCARNGFPMQQNECWTCCTREPPKPEPPLAICLAICYFEKPECGRGSYAAKQNECWTCCTPQQAQVPPTDA</sequence>
<dbReference type="OrthoDB" id="3796931at2759"/>
<feature type="chain" id="PRO_5025568697" evidence="1">
    <location>
        <begin position="20"/>
        <end position="110"/>
    </location>
</feature>
<name>A0A6A6I152_9PLEO</name>
<dbReference type="GeneID" id="54587185"/>
<protein>
    <submittedName>
        <fullName evidence="2">Uncharacterized protein</fullName>
    </submittedName>
</protein>
<evidence type="ECO:0000313" key="2">
    <source>
        <dbReference type="EMBL" id="KAF2244175.1"/>
    </source>
</evidence>
<dbReference type="RefSeq" id="XP_033679179.1">
    <property type="nucleotide sequence ID" value="XM_033833855.1"/>
</dbReference>
<dbReference type="Proteomes" id="UP000800094">
    <property type="component" value="Unassembled WGS sequence"/>
</dbReference>